<comment type="similarity">
    <text evidence="2">Belongs to the TsaE family.</text>
</comment>
<comment type="subcellular location">
    <subcellularLocation>
        <location evidence="1">Cytoplasm</location>
    </subcellularLocation>
</comment>
<evidence type="ECO:0000313" key="11">
    <source>
        <dbReference type="EMBL" id="AOH39205.1"/>
    </source>
</evidence>
<keyword evidence="5" id="KW-0819">tRNA processing</keyword>
<dbReference type="InterPro" id="IPR003442">
    <property type="entry name" value="T6A_TsaE"/>
</dbReference>
<dbReference type="PANTHER" id="PTHR33540">
    <property type="entry name" value="TRNA THREONYLCARBAMOYLADENOSINE BIOSYNTHESIS PROTEIN TSAE"/>
    <property type="match status" value="1"/>
</dbReference>
<evidence type="ECO:0000256" key="9">
    <source>
        <dbReference type="ARBA" id="ARBA00022842"/>
    </source>
</evidence>
<evidence type="ECO:0000256" key="7">
    <source>
        <dbReference type="ARBA" id="ARBA00022741"/>
    </source>
</evidence>
<evidence type="ECO:0000256" key="6">
    <source>
        <dbReference type="ARBA" id="ARBA00022723"/>
    </source>
</evidence>
<evidence type="ECO:0000256" key="8">
    <source>
        <dbReference type="ARBA" id="ARBA00022840"/>
    </source>
</evidence>
<reference evidence="12" key="1">
    <citation type="submission" date="2016-08" db="EMBL/GenBank/DDBJ databases">
        <authorList>
            <person name="Holder M.E."/>
            <person name="Ajami N.J."/>
            <person name="Petrosino J.F."/>
        </authorList>
    </citation>
    <scope>NUCLEOTIDE SEQUENCE [LARGE SCALE GENOMIC DNA]</scope>
    <source>
        <strain evidence="12">F0677</strain>
    </source>
</reference>
<keyword evidence="7" id="KW-0547">Nucleotide-binding</keyword>
<keyword evidence="4" id="KW-0963">Cytoplasm</keyword>
<keyword evidence="6" id="KW-0479">Metal-binding</keyword>
<gene>
    <name evidence="11" type="ORF">BCB69_04040</name>
</gene>
<dbReference type="GO" id="GO:0046872">
    <property type="term" value="F:metal ion binding"/>
    <property type="evidence" value="ECO:0007669"/>
    <property type="project" value="UniProtKB-KW"/>
</dbReference>
<dbReference type="Gene3D" id="3.40.50.300">
    <property type="entry name" value="P-loop containing nucleotide triphosphate hydrolases"/>
    <property type="match status" value="1"/>
</dbReference>
<evidence type="ECO:0000256" key="10">
    <source>
        <dbReference type="ARBA" id="ARBA00032441"/>
    </source>
</evidence>
<evidence type="ECO:0000256" key="2">
    <source>
        <dbReference type="ARBA" id="ARBA00007599"/>
    </source>
</evidence>
<evidence type="ECO:0000256" key="4">
    <source>
        <dbReference type="ARBA" id="ARBA00022490"/>
    </source>
</evidence>
<evidence type="ECO:0000256" key="5">
    <source>
        <dbReference type="ARBA" id="ARBA00022694"/>
    </source>
</evidence>
<keyword evidence="9" id="KW-0460">Magnesium</keyword>
<evidence type="ECO:0000256" key="3">
    <source>
        <dbReference type="ARBA" id="ARBA00019010"/>
    </source>
</evidence>
<dbReference type="GO" id="GO:0002949">
    <property type="term" value="P:tRNA threonylcarbamoyladenosine modification"/>
    <property type="evidence" value="ECO:0007669"/>
    <property type="project" value="InterPro"/>
</dbReference>
<organism evidence="11 12">
    <name type="scientific">Dialister pneumosintes</name>
    <dbReference type="NCBI Taxonomy" id="39950"/>
    <lineage>
        <taxon>Bacteria</taxon>
        <taxon>Bacillati</taxon>
        <taxon>Bacillota</taxon>
        <taxon>Negativicutes</taxon>
        <taxon>Veillonellales</taxon>
        <taxon>Veillonellaceae</taxon>
        <taxon>Dialister</taxon>
    </lineage>
</organism>
<dbReference type="GO" id="GO:0005737">
    <property type="term" value="C:cytoplasm"/>
    <property type="evidence" value="ECO:0007669"/>
    <property type="project" value="UniProtKB-SubCell"/>
</dbReference>
<protein>
    <recommendedName>
        <fullName evidence="3">tRNA threonylcarbamoyladenosine biosynthesis protein TsaE</fullName>
    </recommendedName>
    <alternativeName>
        <fullName evidence="10">t(6)A37 threonylcarbamoyladenosine biosynthesis protein TsaE</fullName>
    </alternativeName>
</protein>
<proteinExistence type="inferred from homology"/>
<sequence length="157" mass="17982">MHELIFYTHMTEETQNFGQRIGKHAEEDLFIALTGDLGAGKTHLVQGIAKGIGILDNITSPTFNIMNIYEGKLPFKHFDFYRLDREEELYNIGWGEYSVGGVTVVEWANLFPDLIPEEALCITIQVLSETERKFIITWTDKTPSTLIKELKQYVTSH</sequence>
<dbReference type="STRING" id="39950.BCB69_04040"/>
<keyword evidence="11" id="KW-0808">Transferase</keyword>
<dbReference type="EMBL" id="CP017037">
    <property type="protein sequence ID" value="AOH39205.1"/>
    <property type="molecule type" value="Genomic_DNA"/>
</dbReference>
<evidence type="ECO:0000313" key="12">
    <source>
        <dbReference type="Proteomes" id="UP000094757"/>
    </source>
</evidence>
<dbReference type="GO" id="GO:0016740">
    <property type="term" value="F:transferase activity"/>
    <property type="evidence" value="ECO:0007669"/>
    <property type="project" value="UniProtKB-KW"/>
</dbReference>
<dbReference type="PANTHER" id="PTHR33540:SF2">
    <property type="entry name" value="TRNA THREONYLCARBAMOYLADENOSINE BIOSYNTHESIS PROTEIN TSAE"/>
    <property type="match status" value="1"/>
</dbReference>
<evidence type="ECO:0000256" key="1">
    <source>
        <dbReference type="ARBA" id="ARBA00004496"/>
    </source>
</evidence>
<dbReference type="InterPro" id="IPR027417">
    <property type="entry name" value="P-loop_NTPase"/>
</dbReference>
<dbReference type="NCBIfam" id="TIGR00150">
    <property type="entry name" value="T6A_YjeE"/>
    <property type="match status" value="1"/>
</dbReference>
<dbReference type="RefSeq" id="WP_069177086.1">
    <property type="nucleotide sequence ID" value="NZ_CP017037.1"/>
</dbReference>
<dbReference type="Proteomes" id="UP000094757">
    <property type="component" value="Chromosome"/>
</dbReference>
<name>A0A1B3WE57_9FIRM</name>
<dbReference type="SUPFAM" id="SSF52540">
    <property type="entry name" value="P-loop containing nucleoside triphosphate hydrolases"/>
    <property type="match status" value="1"/>
</dbReference>
<dbReference type="Pfam" id="PF02367">
    <property type="entry name" value="TsaE"/>
    <property type="match status" value="1"/>
</dbReference>
<dbReference type="GO" id="GO:0005524">
    <property type="term" value="F:ATP binding"/>
    <property type="evidence" value="ECO:0007669"/>
    <property type="project" value="UniProtKB-KW"/>
</dbReference>
<dbReference type="KEGG" id="dpn:BCB69_04040"/>
<keyword evidence="8" id="KW-0067">ATP-binding</keyword>
<accession>A0A1B3WE57</accession>
<dbReference type="AlphaFoldDB" id="A0A1B3WE57"/>